<dbReference type="InterPro" id="IPR018763">
    <property type="entry name" value="DUF2334"/>
</dbReference>
<dbReference type="EMBL" id="FMZE01000006">
    <property type="protein sequence ID" value="SDD16194.1"/>
    <property type="molecule type" value="Genomic_DNA"/>
</dbReference>
<accession>A0A1G6SHQ5</accession>
<dbReference type="STRING" id="530584.SAMN05421630_106192"/>
<proteinExistence type="predicted"/>
<dbReference type="InterPro" id="IPR011330">
    <property type="entry name" value="Glyco_hydro/deAcase_b/a-brl"/>
</dbReference>
<dbReference type="SUPFAM" id="SSF88713">
    <property type="entry name" value="Glycoside hydrolase/deacetylase"/>
    <property type="match status" value="1"/>
</dbReference>
<evidence type="ECO:0000313" key="1">
    <source>
        <dbReference type="EMBL" id="SDD16194.1"/>
    </source>
</evidence>
<sequence>MGPNGGVDATLLVSLSGIGPACVYRCADLATELDRRRLPLSLLCTPGLVSGCAETSGWLRARVAGGDAVLLHGYDPRVRTEFASLPAHEAGLRLIAAMAGLDRLGLQADAFAPPGWLCSAGTVRALRGHGFRQAAELTVVRDLEAGTVVKSRVRAFEERRPWENRRCSAFVAGARRSARRGGVVRLAVSGTDLASPCRRAAILDAVDAVLGEGAVGRGYPALRTGHTDEGSPLVRTLSSVPSGLSLVKRS</sequence>
<dbReference type="Pfam" id="PF10096">
    <property type="entry name" value="DUF2334"/>
    <property type="match status" value="1"/>
</dbReference>
<name>A0A1G6SHQ5_9PSEU</name>
<organism evidence="1 2">
    <name type="scientific">Prauserella marina</name>
    <dbReference type="NCBI Taxonomy" id="530584"/>
    <lineage>
        <taxon>Bacteria</taxon>
        <taxon>Bacillati</taxon>
        <taxon>Actinomycetota</taxon>
        <taxon>Actinomycetes</taxon>
        <taxon>Pseudonocardiales</taxon>
        <taxon>Pseudonocardiaceae</taxon>
        <taxon>Prauserella</taxon>
    </lineage>
</organism>
<evidence type="ECO:0000313" key="2">
    <source>
        <dbReference type="Proteomes" id="UP000199494"/>
    </source>
</evidence>
<dbReference type="Proteomes" id="UP000199494">
    <property type="component" value="Unassembled WGS sequence"/>
</dbReference>
<keyword evidence="2" id="KW-1185">Reference proteome</keyword>
<dbReference type="AlphaFoldDB" id="A0A1G6SHQ5"/>
<dbReference type="GO" id="GO:0005975">
    <property type="term" value="P:carbohydrate metabolic process"/>
    <property type="evidence" value="ECO:0007669"/>
    <property type="project" value="InterPro"/>
</dbReference>
<reference evidence="1 2" key="1">
    <citation type="submission" date="2016-10" db="EMBL/GenBank/DDBJ databases">
        <authorList>
            <person name="de Groot N.N."/>
        </authorList>
    </citation>
    <scope>NUCLEOTIDE SEQUENCE [LARGE SCALE GENOMIC DNA]</scope>
    <source>
        <strain evidence="1 2">CGMCC 4.5506</strain>
    </source>
</reference>
<gene>
    <name evidence="1" type="ORF">SAMN05421630_106192</name>
</gene>
<protein>
    <submittedName>
        <fullName evidence="1">Uncharacterized protein</fullName>
    </submittedName>
</protein>